<dbReference type="InterPro" id="IPR017452">
    <property type="entry name" value="GPCR_Rhodpsn_7TM"/>
</dbReference>
<dbReference type="InterPro" id="IPR019424">
    <property type="entry name" value="7TM_GPCR_Srsx"/>
</dbReference>
<dbReference type="PANTHER" id="PTHR23360">
    <property type="entry name" value="G-PROTEIN COUPLED RECEPTORS FAMILY 1 PROFILE DOMAIN-CONTAINING PROTEIN-RELATED"/>
    <property type="match status" value="1"/>
</dbReference>
<dbReference type="Pfam" id="PF10320">
    <property type="entry name" value="7TM_GPCR_Srsx"/>
    <property type="match status" value="1"/>
</dbReference>
<evidence type="ECO:0000256" key="3">
    <source>
        <dbReference type="ARBA" id="ARBA00022989"/>
    </source>
</evidence>
<dbReference type="Proteomes" id="UP000887572">
    <property type="component" value="Unplaced"/>
</dbReference>
<keyword evidence="4 5" id="KW-0472">Membrane</keyword>
<evidence type="ECO:0000313" key="7">
    <source>
        <dbReference type="Proteomes" id="UP000887572"/>
    </source>
</evidence>
<proteinExistence type="predicted"/>
<feature type="transmembrane region" description="Helical" evidence="5">
    <location>
        <begin position="45"/>
        <end position="69"/>
    </location>
</feature>
<dbReference type="InterPro" id="IPR047130">
    <property type="entry name" value="7TM_GPCR_Srsx_nematod"/>
</dbReference>
<dbReference type="SMART" id="SM01381">
    <property type="entry name" value="7TM_GPCR_Srsx"/>
    <property type="match status" value="1"/>
</dbReference>
<comment type="subcellular location">
    <subcellularLocation>
        <location evidence="1">Membrane</location>
    </subcellularLocation>
</comment>
<dbReference type="GO" id="GO:0004930">
    <property type="term" value="F:G protein-coupled receptor activity"/>
    <property type="evidence" value="ECO:0007669"/>
    <property type="project" value="InterPro"/>
</dbReference>
<keyword evidence="2 5" id="KW-0812">Transmembrane</keyword>
<feature type="transmembrane region" description="Helical" evidence="5">
    <location>
        <begin position="15"/>
        <end position="33"/>
    </location>
</feature>
<reference evidence="8" key="1">
    <citation type="submission" date="2022-11" db="UniProtKB">
        <authorList>
            <consortium name="WormBaseParasite"/>
        </authorList>
    </citation>
    <scope>IDENTIFICATION</scope>
</reference>
<dbReference type="GO" id="GO:0016020">
    <property type="term" value="C:membrane"/>
    <property type="evidence" value="ECO:0007669"/>
    <property type="project" value="UniProtKB-SubCell"/>
</dbReference>
<dbReference type="PROSITE" id="PS50262">
    <property type="entry name" value="G_PROTEIN_RECEP_F1_2"/>
    <property type="match status" value="1"/>
</dbReference>
<evidence type="ECO:0000313" key="8">
    <source>
        <dbReference type="WBParaSite" id="Gr19_v10_g8989.t1"/>
    </source>
</evidence>
<feature type="transmembrane region" description="Helical" evidence="5">
    <location>
        <begin position="75"/>
        <end position="102"/>
    </location>
</feature>
<dbReference type="AlphaFoldDB" id="A0A914ICP7"/>
<feature type="transmembrane region" description="Helical" evidence="5">
    <location>
        <begin position="164"/>
        <end position="187"/>
    </location>
</feature>
<name>A0A914ICP7_GLORO</name>
<dbReference type="Gene3D" id="1.20.1070.10">
    <property type="entry name" value="Rhodopsin 7-helix transmembrane proteins"/>
    <property type="match status" value="1"/>
</dbReference>
<feature type="transmembrane region" description="Helical" evidence="5">
    <location>
        <begin position="245"/>
        <end position="266"/>
    </location>
</feature>
<keyword evidence="3 5" id="KW-1133">Transmembrane helix</keyword>
<keyword evidence="7" id="KW-1185">Reference proteome</keyword>
<evidence type="ECO:0000256" key="4">
    <source>
        <dbReference type="ARBA" id="ARBA00023136"/>
    </source>
</evidence>
<feature type="transmembrane region" description="Helical" evidence="5">
    <location>
        <begin position="123"/>
        <end position="144"/>
    </location>
</feature>
<dbReference type="InterPro" id="IPR000276">
    <property type="entry name" value="GPCR_Rhodpsn"/>
</dbReference>
<dbReference type="SUPFAM" id="SSF81321">
    <property type="entry name" value="Family A G protein-coupled receptor-like"/>
    <property type="match status" value="1"/>
</dbReference>
<evidence type="ECO:0000256" key="2">
    <source>
        <dbReference type="ARBA" id="ARBA00022692"/>
    </source>
</evidence>
<evidence type="ECO:0000256" key="1">
    <source>
        <dbReference type="ARBA" id="ARBA00004370"/>
    </source>
</evidence>
<evidence type="ECO:0000256" key="5">
    <source>
        <dbReference type="SAM" id="Phobius"/>
    </source>
</evidence>
<protein>
    <submittedName>
        <fullName evidence="8">G-protein coupled receptors family 1 profile domain-containing protein</fullName>
    </submittedName>
</protein>
<dbReference type="PANTHER" id="PTHR23360:SF5">
    <property type="entry name" value="G-PROTEIN COUPLED RECEPTORS FAMILY 1 PROFILE DOMAIN-CONTAINING PROTEIN"/>
    <property type="match status" value="1"/>
</dbReference>
<accession>A0A914ICP7</accession>
<organism evidence="7 8">
    <name type="scientific">Globodera rostochiensis</name>
    <name type="common">Golden nematode worm</name>
    <name type="synonym">Heterodera rostochiensis</name>
    <dbReference type="NCBI Taxonomy" id="31243"/>
    <lineage>
        <taxon>Eukaryota</taxon>
        <taxon>Metazoa</taxon>
        <taxon>Ecdysozoa</taxon>
        <taxon>Nematoda</taxon>
        <taxon>Chromadorea</taxon>
        <taxon>Rhabditida</taxon>
        <taxon>Tylenchina</taxon>
        <taxon>Tylenchomorpha</taxon>
        <taxon>Tylenchoidea</taxon>
        <taxon>Heteroderidae</taxon>
        <taxon>Heteroderinae</taxon>
        <taxon>Globodera</taxon>
    </lineage>
</organism>
<sequence length="307" mass="34441">MTIFNDPVVLSGAKAFVAVFMILSNSILVFVTYKTKALNSTCNWLIAANSACIALYSLTYFVQFGIVLLRPSGIPLWQCCLLVPVPLFFLCCQYVLFPLIALDRLIGAIFPLKQMDNRYKRRYMFFALVASTSFGLFIVAASINNSIISEDLVFCMTSEPAPTYFANCSWVLNSGSAILYLALWVRIKLLSSCVSQKTKFNDAVTRKILFSLVSIFLVEMSGWASYWTVFLLIHFDVEATKWFVLSYIGFVMQLTLSLNGLILYVLSSDYRTAFRAVLRIGKTSQPTQTLFVVSSKRTGKTNVGKTI</sequence>
<feature type="domain" description="G-protein coupled receptors family 1 profile" evidence="6">
    <location>
        <begin position="24"/>
        <end position="263"/>
    </location>
</feature>
<dbReference type="WBParaSite" id="Gr19_v10_g8989.t1">
    <property type="protein sequence ID" value="Gr19_v10_g8989.t1"/>
    <property type="gene ID" value="Gr19_v10_g8989"/>
</dbReference>
<feature type="transmembrane region" description="Helical" evidence="5">
    <location>
        <begin position="208"/>
        <end position="233"/>
    </location>
</feature>
<evidence type="ECO:0000259" key="6">
    <source>
        <dbReference type="PROSITE" id="PS50262"/>
    </source>
</evidence>